<name>G8TXC5_SULAD</name>
<dbReference type="PANTHER" id="PTHR40080">
    <property type="entry name" value="LMO1763 PROTEIN"/>
    <property type="match status" value="1"/>
</dbReference>
<reference evidence="1 2" key="2">
    <citation type="journal article" date="2012" name="Stand. Genomic Sci.">
        <title>Complete genome sequence of the moderately thermophilic mineral-sulfide-oxidizing firmicute Sulfobacillus acidophilus type strain (NAL(T)).</title>
        <authorList>
            <person name="Anderson I."/>
            <person name="Chertkov O."/>
            <person name="Chen A."/>
            <person name="Saunders E."/>
            <person name="Lapidus A."/>
            <person name="Nolan M."/>
            <person name="Lucas S."/>
            <person name="Hammon N."/>
            <person name="Deshpande S."/>
            <person name="Cheng J.F."/>
            <person name="Han C."/>
            <person name="Tapia R."/>
            <person name="Goodwin L.A."/>
            <person name="Pitluck S."/>
            <person name="Liolios K."/>
            <person name="Pagani I."/>
            <person name="Ivanova N."/>
            <person name="Mikhailova N."/>
            <person name="Pati A."/>
            <person name="Palaniappan K."/>
            <person name="Land M."/>
            <person name="Pan C."/>
            <person name="Rohde M."/>
            <person name="Pukall R."/>
            <person name="Goker M."/>
            <person name="Detter J.C."/>
            <person name="Woyke T."/>
            <person name="Bristow J."/>
            <person name="Eisen J.A."/>
            <person name="Markowitz V."/>
            <person name="Hugenholtz P."/>
            <person name="Kyrpides N.C."/>
            <person name="Klenk H.P."/>
            <person name="Mavromatis K."/>
        </authorList>
    </citation>
    <scope>NUCLEOTIDE SEQUENCE [LARGE SCALE GENOMIC DNA]</scope>
    <source>
        <strain evidence="2">ATCC 700253 / DSM 10332 / NAL</strain>
    </source>
</reference>
<dbReference type="STRING" id="679936.Sulac_2665"/>
<evidence type="ECO:0000313" key="1">
    <source>
        <dbReference type="EMBL" id="AEW06127.1"/>
    </source>
</evidence>
<dbReference type="SUPFAM" id="SSF48295">
    <property type="entry name" value="TrpR-like"/>
    <property type="match status" value="1"/>
</dbReference>
<dbReference type="InterPro" id="IPR000831">
    <property type="entry name" value="Trp_repress"/>
</dbReference>
<dbReference type="AlphaFoldDB" id="G8TXC5"/>
<dbReference type="InterPro" id="IPR038116">
    <property type="entry name" value="TrpR-like_sf"/>
</dbReference>
<organism evidence="1 2">
    <name type="scientific">Sulfobacillus acidophilus (strain ATCC 700253 / DSM 10332 / NAL)</name>
    <dbReference type="NCBI Taxonomy" id="679936"/>
    <lineage>
        <taxon>Bacteria</taxon>
        <taxon>Bacillati</taxon>
        <taxon>Bacillota</taxon>
        <taxon>Clostridia</taxon>
        <taxon>Eubacteriales</taxon>
        <taxon>Clostridiales Family XVII. Incertae Sedis</taxon>
        <taxon>Sulfobacillus</taxon>
    </lineage>
</organism>
<dbReference type="PATRIC" id="fig|679936.5.peg.2758"/>
<protein>
    <submittedName>
        <fullName evidence="1">TrpR like protein, YerC/YecD</fullName>
    </submittedName>
</protein>
<evidence type="ECO:0000313" key="2">
    <source>
        <dbReference type="Proteomes" id="UP000005439"/>
    </source>
</evidence>
<gene>
    <name evidence="1" type="ordered locus">Sulac_2665</name>
</gene>
<dbReference type="InterPro" id="IPR010921">
    <property type="entry name" value="Trp_repressor/repl_initiator"/>
</dbReference>
<dbReference type="InterPro" id="IPR013368">
    <property type="entry name" value="YecD_YerC"/>
</dbReference>
<dbReference type="PANTHER" id="PTHR40080:SF1">
    <property type="entry name" value="TRPR-LIKE PROTEIN YERC_YECD"/>
    <property type="match status" value="1"/>
</dbReference>
<keyword evidence="2" id="KW-1185">Reference proteome</keyword>
<proteinExistence type="predicted"/>
<dbReference type="EMBL" id="CP003179">
    <property type="protein sequence ID" value="AEW06127.1"/>
    <property type="molecule type" value="Genomic_DNA"/>
</dbReference>
<sequence>MGEADRAADNGLSASAQFEYAGNKRAESGAGRFVGNLGRRVMNPKLKNAETDLLCEAILSLQTTDECYAFLEDILTVSEIQSVAQRLQVAKMLDEGQTYDDIERLTGASSATISRVKRSLMFGADGYRLVLDRLKGTDKS</sequence>
<dbReference type="Proteomes" id="UP000005439">
    <property type="component" value="Chromosome"/>
</dbReference>
<dbReference type="HOGENOM" id="CLU_147939_1_0_9"/>
<dbReference type="Gene3D" id="1.10.1270.10">
    <property type="entry name" value="TrpR-like"/>
    <property type="match status" value="1"/>
</dbReference>
<dbReference type="KEGG" id="sap:Sulac_2665"/>
<reference evidence="2" key="1">
    <citation type="submission" date="2011-12" db="EMBL/GenBank/DDBJ databases">
        <title>The complete genome of chromosome of Sulfobacillus acidophilus DSM 10332.</title>
        <authorList>
            <person name="Lucas S."/>
            <person name="Han J."/>
            <person name="Lapidus A."/>
            <person name="Bruce D."/>
            <person name="Goodwin L."/>
            <person name="Pitluck S."/>
            <person name="Peters L."/>
            <person name="Kyrpides N."/>
            <person name="Mavromatis K."/>
            <person name="Ivanova N."/>
            <person name="Mikhailova N."/>
            <person name="Chertkov O."/>
            <person name="Saunders E."/>
            <person name="Detter J.C."/>
            <person name="Tapia R."/>
            <person name="Han C."/>
            <person name="Land M."/>
            <person name="Hauser L."/>
            <person name="Markowitz V."/>
            <person name="Cheng J.-F."/>
            <person name="Hugenholtz P."/>
            <person name="Woyke T."/>
            <person name="Wu D."/>
            <person name="Pukall R."/>
            <person name="Gehrich-Schroeter G."/>
            <person name="Schneider S."/>
            <person name="Klenk H.-P."/>
            <person name="Eisen J.A."/>
        </authorList>
    </citation>
    <scope>NUCLEOTIDE SEQUENCE [LARGE SCALE GENOMIC DNA]</scope>
    <source>
        <strain evidence="2">ATCC 700253 / DSM 10332 / NAL</strain>
    </source>
</reference>
<dbReference type="GO" id="GO:0003700">
    <property type="term" value="F:DNA-binding transcription factor activity"/>
    <property type="evidence" value="ECO:0007669"/>
    <property type="project" value="InterPro"/>
</dbReference>
<dbReference type="GO" id="GO:0043565">
    <property type="term" value="F:sequence-specific DNA binding"/>
    <property type="evidence" value="ECO:0007669"/>
    <property type="project" value="InterPro"/>
</dbReference>
<accession>G8TXC5</accession>
<dbReference type="Pfam" id="PF01371">
    <property type="entry name" value="Trp_repressor"/>
    <property type="match status" value="1"/>
</dbReference>
<dbReference type="NCBIfam" id="TIGR02531">
    <property type="entry name" value="yecD_yerC"/>
    <property type="match status" value="1"/>
</dbReference>